<dbReference type="GeneID" id="91533860"/>
<evidence type="ECO:0000256" key="1">
    <source>
        <dbReference type="SAM" id="SignalP"/>
    </source>
</evidence>
<dbReference type="InterPro" id="IPR002477">
    <property type="entry name" value="Peptidoglycan-bd-like"/>
</dbReference>
<name>A0A4Z1D530_STRGP</name>
<dbReference type="AlphaFoldDB" id="A0A4Z1D530"/>
<keyword evidence="1" id="KW-0732">Signal</keyword>
<dbReference type="RefSeq" id="WP_135793804.1">
    <property type="nucleotide sequence ID" value="NZ_BNBQ01000011.1"/>
</dbReference>
<dbReference type="Gene3D" id="1.10.101.10">
    <property type="entry name" value="PGBD-like superfamily/PGBD"/>
    <property type="match status" value="1"/>
</dbReference>
<reference evidence="3 4" key="1">
    <citation type="submission" date="2019-04" db="EMBL/GenBank/DDBJ databases">
        <title>Streptomyces sp. nov. Bv016 isolated from bark of Buahinia variegata.</title>
        <authorList>
            <person name="Kanchanasin P."/>
            <person name="Tanasupawat S."/>
            <person name="Yuki M."/>
            <person name="Kudo T."/>
        </authorList>
    </citation>
    <scope>NUCLEOTIDE SEQUENCE [LARGE SCALE GENOMIC DNA]</scope>
    <source>
        <strain evidence="3 4">JCM 4765</strain>
    </source>
</reference>
<gene>
    <name evidence="3" type="ORF">E5082_26620</name>
</gene>
<protein>
    <submittedName>
        <fullName evidence="3">Peptidoglycan-binding protein</fullName>
    </submittedName>
</protein>
<dbReference type="EMBL" id="SRRU01000011">
    <property type="protein sequence ID" value="TGN76902.1"/>
    <property type="molecule type" value="Genomic_DNA"/>
</dbReference>
<dbReference type="InterPro" id="IPR036366">
    <property type="entry name" value="PGBDSf"/>
</dbReference>
<sequence length="127" mass="13301">MRIRTVSARAGLLAATAALGVGSLLAPAAAAATPPSTIAKGDTGHGVWCVQHAVNLYYESTYGKKSGPLAEDAVFGTSTADWVAWYQGKHGLHADSVVGKSTGFWVVMEDGYYSNYCKAYVPHGSHP</sequence>
<feature type="domain" description="Peptidoglycan binding-like" evidence="2">
    <location>
        <begin position="62"/>
        <end position="102"/>
    </location>
</feature>
<organism evidence="3 4">
    <name type="scientific">Streptomyces griseoluteus</name>
    <dbReference type="NCBI Taxonomy" id="29306"/>
    <lineage>
        <taxon>Bacteria</taxon>
        <taxon>Bacillati</taxon>
        <taxon>Actinomycetota</taxon>
        <taxon>Actinomycetes</taxon>
        <taxon>Kitasatosporales</taxon>
        <taxon>Streptomycetaceae</taxon>
        <taxon>Streptomyces</taxon>
    </lineage>
</organism>
<keyword evidence="4" id="KW-1185">Reference proteome</keyword>
<feature type="signal peptide" evidence="1">
    <location>
        <begin position="1"/>
        <end position="31"/>
    </location>
</feature>
<dbReference type="Proteomes" id="UP000298513">
    <property type="component" value="Unassembled WGS sequence"/>
</dbReference>
<proteinExistence type="predicted"/>
<evidence type="ECO:0000313" key="3">
    <source>
        <dbReference type="EMBL" id="TGN76902.1"/>
    </source>
</evidence>
<feature type="chain" id="PRO_5021350684" evidence="1">
    <location>
        <begin position="32"/>
        <end position="127"/>
    </location>
</feature>
<evidence type="ECO:0000259" key="2">
    <source>
        <dbReference type="Pfam" id="PF01471"/>
    </source>
</evidence>
<dbReference type="SUPFAM" id="SSF47090">
    <property type="entry name" value="PGBD-like"/>
    <property type="match status" value="1"/>
</dbReference>
<accession>A0A4Z1D530</accession>
<evidence type="ECO:0000313" key="4">
    <source>
        <dbReference type="Proteomes" id="UP000298513"/>
    </source>
</evidence>
<comment type="caution">
    <text evidence="3">The sequence shown here is derived from an EMBL/GenBank/DDBJ whole genome shotgun (WGS) entry which is preliminary data.</text>
</comment>
<dbReference type="Pfam" id="PF01471">
    <property type="entry name" value="PG_binding_1"/>
    <property type="match status" value="1"/>
</dbReference>
<dbReference type="InterPro" id="IPR036365">
    <property type="entry name" value="PGBD-like_sf"/>
</dbReference>